<gene>
    <name evidence="7" type="ORF">UR23_C0043G0012</name>
</gene>
<dbReference type="AlphaFoldDB" id="A0A0F9YPS3"/>
<dbReference type="GO" id="GO:0046081">
    <property type="term" value="P:dUTP catabolic process"/>
    <property type="evidence" value="ECO:0007669"/>
    <property type="project" value="InterPro"/>
</dbReference>
<name>A0A0F9YPS3_9BACT</name>
<evidence type="ECO:0000256" key="4">
    <source>
        <dbReference type="ARBA" id="ARBA00023080"/>
    </source>
</evidence>
<dbReference type="GO" id="GO:0000287">
    <property type="term" value="F:magnesium ion binding"/>
    <property type="evidence" value="ECO:0007669"/>
    <property type="project" value="InterPro"/>
</dbReference>
<evidence type="ECO:0000256" key="2">
    <source>
        <dbReference type="ARBA" id="ARBA00012379"/>
    </source>
</evidence>
<dbReference type="PANTHER" id="PTHR11241:SF0">
    <property type="entry name" value="DEOXYURIDINE 5'-TRIPHOSPHATE NUCLEOTIDOHYDROLASE"/>
    <property type="match status" value="1"/>
</dbReference>
<comment type="caution">
    <text evidence="7">The sequence shown here is derived from an EMBL/GenBank/DDBJ whole genome shotgun (WGS) entry which is preliminary data.</text>
</comment>
<evidence type="ECO:0000259" key="6">
    <source>
        <dbReference type="Pfam" id="PF00692"/>
    </source>
</evidence>
<dbReference type="PANTHER" id="PTHR11241">
    <property type="entry name" value="DEOXYURIDINE 5'-TRIPHOSPHATE NUCLEOTIDOHYDROLASE"/>
    <property type="match status" value="1"/>
</dbReference>
<dbReference type="EC" id="3.6.1.23" evidence="2"/>
<comment type="catalytic activity">
    <reaction evidence="5">
        <text>dUTP + H2O = dUMP + diphosphate + H(+)</text>
        <dbReference type="Rhea" id="RHEA:10248"/>
        <dbReference type="ChEBI" id="CHEBI:15377"/>
        <dbReference type="ChEBI" id="CHEBI:15378"/>
        <dbReference type="ChEBI" id="CHEBI:33019"/>
        <dbReference type="ChEBI" id="CHEBI:61555"/>
        <dbReference type="ChEBI" id="CHEBI:246422"/>
        <dbReference type="EC" id="3.6.1.23"/>
    </reaction>
</comment>
<organism evidence="7 8">
    <name type="scientific">Candidatus Roizmanbacteria bacterium GW2011_GWA2_32_13</name>
    <dbReference type="NCBI Taxonomy" id="1618475"/>
    <lineage>
        <taxon>Bacteria</taxon>
        <taxon>Candidatus Roizmaniibacteriota</taxon>
    </lineage>
</organism>
<proteinExistence type="inferred from homology"/>
<dbReference type="EMBL" id="LBOK01000043">
    <property type="protein sequence ID" value="KKP33434.1"/>
    <property type="molecule type" value="Genomic_DNA"/>
</dbReference>
<keyword evidence="4" id="KW-0546">Nucleotide metabolism</keyword>
<feature type="domain" description="dUTPase-like" evidence="6">
    <location>
        <begin position="14"/>
        <end position="142"/>
    </location>
</feature>
<dbReference type="InterPro" id="IPR008181">
    <property type="entry name" value="dUTPase"/>
</dbReference>
<comment type="similarity">
    <text evidence="1">Belongs to the dUTPase family.</text>
</comment>
<dbReference type="NCBIfam" id="TIGR00576">
    <property type="entry name" value="dut"/>
    <property type="match status" value="1"/>
</dbReference>
<protein>
    <recommendedName>
        <fullName evidence="2">dUTP diphosphatase</fullName>
        <ecNumber evidence="2">3.6.1.23</ecNumber>
    </recommendedName>
</protein>
<dbReference type="Pfam" id="PF00692">
    <property type="entry name" value="dUTPase"/>
    <property type="match status" value="1"/>
</dbReference>
<dbReference type="Proteomes" id="UP000034349">
    <property type="component" value="Unassembled WGS sequence"/>
</dbReference>
<evidence type="ECO:0000313" key="8">
    <source>
        <dbReference type="Proteomes" id="UP000034349"/>
    </source>
</evidence>
<evidence type="ECO:0000256" key="3">
    <source>
        <dbReference type="ARBA" id="ARBA00022801"/>
    </source>
</evidence>
<dbReference type="Gene3D" id="2.70.40.10">
    <property type="match status" value="1"/>
</dbReference>
<keyword evidence="3 7" id="KW-0378">Hydrolase</keyword>
<dbReference type="NCBIfam" id="NF001862">
    <property type="entry name" value="PRK00601.1"/>
    <property type="match status" value="1"/>
</dbReference>
<dbReference type="GO" id="GO:0004170">
    <property type="term" value="F:dUTP diphosphatase activity"/>
    <property type="evidence" value="ECO:0007669"/>
    <property type="project" value="UniProtKB-EC"/>
</dbReference>
<dbReference type="GO" id="GO:0006226">
    <property type="term" value="P:dUMP biosynthetic process"/>
    <property type="evidence" value="ECO:0007669"/>
    <property type="project" value="InterPro"/>
</dbReference>
<evidence type="ECO:0000256" key="5">
    <source>
        <dbReference type="ARBA" id="ARBA00047686"/>
    </source>
</evidence>
<accession>A0A0F9YPS3</accession>
<reference evidence="7 8" key="1">
    <citation type="journal article" date="2015" name="Nature">
        <title>rRNA introns, odd ribosomes, and small enigmatic genomes across a large radiation of phyla.</title>
        <authorList>
            <person name="Brown C.T."/>
            <person name="Hug L.A."/>
            <person name="Thomas B.C."/>
            <person name="Sharon I."/>
            <person name="Castelle C.J."/>
            <person name="Singh A."/>
            <person name="Wilkins M.J."/>
            <person name="Williams K.H."/>
            <person name="Banfield J.F."/>
        </authorList>
    </citation>
    <scope>NUCLEOTIDE SEQUENCE [LARGE SCALE GENOMIC DNA]</scope>
</reference>
<dbReference type="InterPro" id="IPR033704">
    <property type="entry name" value="dUTPase_trimeric"/>
</dbReference>
<dbReference type="InterPro" id="IPR036157">
    <property type="entry name" value="dUTPase-like_sf"/>
</dbReference>
<evidence type="ECO:0000256" key="1">
    <source>
        <dbReference type="ARBA" id="ARBA00006581"/>
    </source>
</evidence>
<sequence>MNNLNLKVQKIHSNAILPNYAHCGDAGMDFFSIENAIINPGERKGIATGIKMAIPKGFVGLIWDKSGRALNDGLKTMAGVIDSGYRGEVIIVLLNTSNKKMEIKIGFKIAQMLIQKVEQPEIKETNILDKTSRGYSGFGSTGE</sequence>
<dbReference type="CDD" id="cd07557">
    <property type="entry name" value="trimeric_dUTPase"/>
    <property type="match status" value="1"/>
</dbReference>
<evidence type="ECO:0000313" key="7">
    <source>
        <dbReference type="EMBL" id="KKP33434.1"/>
    </source>
</evidence>
<dbReference type="InterPro" id="IPR029054">
    <property type="entry name" value="dUTPase-like"/>
</dbReference>
<dbReference type="SUPFAM" id="SSF51283">
    <property type="entry name" value="dUTPase-like"/>
    <property type="match status" value="1"/>
</dbReference>